<dbReference type="Gene3D" id="3.30.70.330">
    <property type="match status" value="1"/>
</dbReference>
<keyword evidence="8" id="KW-1185">Reference proteome</keyword>
<keyword evidence="3" id="KW-0687">Ribonucleoprotein</keyword>
<dbReference type="InterPro" id="IPR012678">
    <property type="entry name" value="Ribosomal_uL23/eL15/eS24_sf"/>
</dbReference>
<proteinExistence type="inferred from homology"/>
<dbReference type="SUPFAM" id="SSF54189">
    <property type="entry name" value="Ribosomal proteins S24e, L23 and L15e"/>
    <property type="match status" value="1"/>
</dbReference>
<dbReference type="PANTHER" id="PTHR12059:SF5">
    <property type="entry name" value="LARGE RIBOSOMAL SUBUNIT PROTEIN UL23M"/>
    <property type="match status" value="1"/>
</dbReference>
<keyword evidence="2" id="KW-0689">Ribosomal protein</keyword>
<dbReference type="Proteomes" id="UP000232323">
    <property type="component" value="Unassembled WGS sequence"/>
</dbReference>
<dbReference type="GO" id="GO:0032543">
    <property type="term" value="P:mitochondrial translation"/>
    <property type="evidence" value="ECO:0007669"/>
    <property type="project" value="TreeGrafter"/>
</dbReference>
<comment type="caution">
    <text evidence="7">The sequence shown here is derived from an EMBL/GenBank/DDBJ whole genome shotgun (WGS) entry which is preliminary data.</text>
</comment>
<protein>
    <recommendedName>
        <fullName evidence="4">Large ribosomal subunit protein uL23c</fullName>
    </recommendedName>
    <alternativeName>
        <fullName evidence="5">Large ribosomal subunit protein uL23m</fullName>
    </alternativeName>
</protein>
<dbReference type="AlphaFoldDB" id="A0A250WRH5"/>
<dbReference type="GO" id="GO:0003735">
    <property type="term" value="F:structural constituent of ribosome"/>
    <property type="evidence" value="ECO:0007669"/>
    <property type="project" value="InterPro"/>
</dbReference>
<accession>A0A250WRH5</accession>
<dbReference type="Pfam" id="PF00276">
    <property type="entry name" value="Ribosomal_L23"/>
    <property type="match status" value="1"/>
</dbReference>
<evidence type="ECO:0000313" key="8">
    <source>
        <dbReference type="Proteomes" id="UP000232323"/>
    </source>
</evidence>
<feature type="region of interest" description="Disordered" evidence="6">
    <location>
        <begin position="192"/>
        <end position="217"/>
    </location>
</feature>
<feature type="region of interest" description="Disordered" evidence="6">
    <location>
        <begin position="33"/>
        <end position="52"/>
    </location>
</feature>
<dbReference type="PANTHER" id="PTHR12059">
    <property type="entry name" value="RIBOSOMAL PROTEIN L23-RELATED"/>
    <property type="match status" value="1"/>
</dbReference>
<dbReference type="InterPro" id="IPR013025">
    <property type="entry name" value="Ribosomal_uL23-like"/>
</dbReference>
<evidence type="ECO:0000256" key="3">
    <source>
        <dbReference type="ARBA" id="ARBA00023274"/>
    </source>
</evidence>
<dbReference type="OrthoDB" id="275582at2759"/>
<dbReference type="EMBL" id="BEGY01000003">
    <property type="protein sequence ID" value="GAX73428.1"/>
    <property type="molecule type" value="Genomic_DNA"/>
</dbReference>
<evidence type="ECO:0000256" key="2">
    <source>
        <dbReference type="ARBA" id="ARBA00022980"/>
    </source>
</evidence>
<feature type="region of interest" description="Disordered" evidence="6">
    <location>
        <begin position="257"/>
        <end position="279"/>
    </location>
</feature>
<evidence type="ECO:0000256" key="5">
    <source>
        <dbReference type="ARBA" id="ARBA00039977"/>
    </source>
</evidence>
<feature type="compositionally biased region" description="Basic and acidic residues" evidence="6">
    <location>
        <begin position="38"/>
        <end position="50"/>
    </location>
</feature>
<evidence type="ECO:0000313" key="7">
    <source>
        <dbReference type="EMBL" id="GAX73428.1"/>
    </source>
</evidence>
<sequence length="279" mass="31741">MLHRFIANPVDYSRQQAFGAILVAVRGAHIFGSPATSQHKDSEEEEKYVFDDEGQASKKLKFVSQERRVLPRPPFYRPPIYFPEVTLQMMKISEEQKKQIHETGWTREVAFKTQPHVTKLEIKGILESIYGMQVERVHTLNYLGRKYITYSQDKRPRRLLWRAKDWKKAYVIFKPPPGLELHPDLSDQSVSRRKSTLLSEVEADNTKSPALGGRDNKKNISLRRPAIAVTAGPALASSGSAMMDQLLRAKGIPIIADDEPHRNKGKIKPNVIDSAEDSK</sequence>
<dbReference type="STRING" id="1157962.A0A250WRH5"/>
<dbReference type="GO" id="GO:0005762">
    <property type="term" value="C:mitochondrial large ribosomal subunit"/>
    <property type="evidence" value="ECO:0007669"/>
    <property type="project" value="TreeGrafter"/>
</dbReference>
<name>A0A250WRH5_9CHLO</name>
<evidence type="ECO:0000256" key="1">
    <source>
        <dbReference type="ARBA" id="ARBA00006700"/>
    </source>
</evidence>
<evidence type="ECO:0000256" key="6">
    <source>
        <dbReference type="SAM" id="MobiDB-lite"/>
    </source>
</evidence>
<dbReference type="InterPro" id="IPR012677">
    <property type="entry name" value="Nucleotide-bd_a/b_plait_sf"/>
</dbReference>
<comment type="similarity">
    <text evidence="1">Belongs to the universal ribosomal protein uL23 family.</text>
</comment>
<organism evidence="7 8">
    <name type="scientific">Chlamydomonas eustigma</name>
    <dbReference type="NCBI Taxonomy" id="1157962"/>
    <lineage>
        <taxon>Eukaryota</taxon>
        <taxon>Viridiplantae</taxon>
        <taxon>Chlorophyta</taxon>
        <taxon>core chlorophytes</taxon>
        <taxon>Chlorophyceae</taxon>
        <taxon>CS clade</taxon>
        <taxon>Chlamydomonadales</taxon>
        <taxon>Chlamydomonadaceae</taxon>
        <taxon>Chlamydomonas</taxon>
    </lineage>
</organism>
<evidence type="ECO:0000256" key="4">
    <source>
        <dbReference type="ARBA" id="ARBA00035287"/>
    </source>
</evidence>
<gene>
    <name evidence="7" type="ORF">CEUSTIGMA_g880.t1</name>
</gene>
<reference evidence="7 8" key="1">
    <citation type="submission" date="2017-08" db="EMBL/GenBank/DDBJ databases">
        <title>Acidophilic green algal genome provides insights into adaptation to an acidic environment.</title>
        <authorList>
            <person name="Hirooka S."/>
            <person name="Hirose Y."/>
            <person name="Kanesaki Y."/>
            <person name="Higuchi S."/>
            <person name="Fujiwara T."/>
            <person name="Onuma R."/>
            <person name="Era A."/>
            <person name="Ohbayashi R."/>
            <person name="Uzuka A."/>
            <person name="Nozaki H."/>
            <person name="Yoshikawa H."/>
            <person name="Miyagishima S.Y."/>
        </authorList>
    </citation>
    <scope>NUCLEOTIDE SEQUENCE [LARGE SCALE GENOMIC DNA]</scope>
    <source>
        <strain evidence="7 8">NIES-2499</strain>
    </source>
</reference>